<dbReference type="Pfam" id="PF23648">
    <property type="entry name" value="DUF7147"/>
    <property type="match status" value="1"/>
</dbReference>
<name>A0A3P5XPU7_9BACL</name>
<feature type="domain" description="DUF7147" evidence="1">
    <location>
        <begin position="2"/>
        <end position="126"/>
    </location>
</feature>
<protein>
    <recommendedName>
        <fullName evidence="1">DUF7147 domain-containing protein</fullName>
    </recommendedName>
</protein>
<dbReference type="InterPro" id="IPR055571">
    <property type="entry name" value="DUF7147"/>
</dbReference>
<accession>A0A3P5XPU7</accession>
<sequence length="130" mass="14784">MLHQRFIELGEGYGDVYELIELINTNKDRLLRTIILSTSTPTGEALSFAAAFKPAGESNFMPIYICREGIQQKGEEKPKRRLLFEEKAEQAGVTPVYIKTKHSSEFAAPILFYQYIIGVLRLNNLLPSLY</sequence>
<evidence type="ECO:0000313" key="2">
    <source>
        <dbReference type="EMBL" id="VDC29865.1"/>
    </source>
</evidence>
<reference evidence="2 3" key="1">
    <citation type="submission" date="2018-11" db="EMBL/GenBank/DDBJ databases">
        <authorList>
            <person name="Criscuolo A."/>
        </authorList>
    </citation>
    <scope>NUCLEOTIDE SEQUENCE [LARGE SCALE GENOMIC DNA]</scope>
    <source>
        <strain evidence="2">ATB-66</strain>
    </source>
</reference>
<dbReference type="RefSeq" id="WP_238988232.1">
    <property type="nucleotide sequence ID" value="NZ_CBCRXF010000001.1"/>
</dbReference>
<organism evidence="2 3">
    <name type="scientific">Filibacter tadaridae</name>
    <dbReference type="NCBI Taxonomy" id="2483811"/>
    <lineage>
        <taxon>Bacteria</taxon>
        <taxon>Bacillati</taxon>
        <taxon>Bacillota</taxon>
        <taxon>Bacilli</taxon>
        <taxon>Bacillales</taxon>
        <taxon>Caryophanaceae</taxon>
        <taxon>Filibacter</taxon>
    </lineage>
</organism>
<proteinExistence type="predicted"/>
<evidence type="ECO:0000259" key="1">
    <source>
        <dbReference type="Pfam" id="PF23648"/>
    </source>
</evidence>
<dbReference type="AlphaFoldDB" id="A0A3P5XPU7"/>
<gene>
    <name evidence="2" type="ORF">FILTAD_02417</name>
</gene>
<keyword evidence="3" id="KW-1185">Reference proteome</keyword>
<dbReference type="EMBL" id="UXAV01000042">
    <property type="protein sequence ID" value="VDC29865.1"/>
    <property type="molecule type" value="Genomic_DNA"/>
</dbReference>
<evidence type="ECO:0000313" key="3">
    <source>
        <dbReference type="Proteomes" id="UP000270468"/>
    </source>
</evidence>
<dbReference type="Proteomes" id="UP000270468">
    <property type="component" value="Unassembled WGS sequence"/>
</dbReference>